<keyword evidence="4 6" id="KW-0472">Membrane</keyword>
<evidence type="ECO:0000313" key="8">
    <source>
        <dbReference type="Proteomes" id="UP000717328"/>
    </source>
</evidence>
<dbReference type="EMBL" id="JABCKI010000191">
    <property type="protein sequence ID" value="KAG5651847.1"/>
    <property type="molecule type" value="Genomic_DNA"/>
</dbReference>
<feature type="transmembrane region" description="Helical" evidence="6">
    <location>
        <begin position="186"/>
        <end position="206"/>
    </location>
</feature>
<accession>A0A9P7GRI0</accession>
<comment type="caution">
    <text evidence="7">The sequence shown here is derived from an EMBL/GenBank/DDBJ whole genome shotgun (WGS) entry which is preliminary data.</text>
</comment>
<dbReference type="InterPro" id="IPR051617">
    <property type="entry name" value="UNC-93-like_regulator"/>
</dbReference>
<keyword evidence="2 6" id="KW-0812">Transmembrane</keyword>
<reference evidence="7" key="2">
    <citation type="submission" date="2021-10" db="EMBL/GenBank/DDBJ databases">
        <title>Phylogenomics reveals ancestral predisposition of the termite-cultivated fungus Termitomyces towards a domesticated lifestyle.</title>
        <authorList>
            <person name="Auxier B."/>
            <person name="Grum-Grzhimaylo A."/>
            <person name="Cardenas M.E."/>
            <person name="Lodge J.D."/>
            <person name="Laessoe T."/>
            <person name="Pedersen O."/>
            <person name="Smith M.E."/>
            <person name="Kuyper T.W."/>
            <person name="Franco-Molano E.A."/>
            <person name="Baroni T.J."/>
            <person name="Aanen D.K."/>
        </authorList>
    </citation>
    <scope>NUCLEOTIDE SEQUENCE</scope>
    <source>
        <strain evidence="7">D49</strain>
    </source>
</reference>
<evidence type="ECO:0000256" key="1">
    <source>
        <dbReference type="ARBA" id="ARBA00004141"/>
    </source>
</evidence>
<evidence type="ECO:0000256" key="5">
    <source>
        <dbReference type="SAM" id="MobiDB-lite"/>
    </source>
</evidence>
<evidence type="ECO:0000256" key="3">
    <source>
        <dbReference type="ARBA" id="ARBA00022989"/>
    </source>
</evidence>
<keyword evidence="8" id="KW-1185">Reference proteome</keyword>
<organism evidence="7 8">
    <name type="scientific">Sphagnurus paluster</name>
    <dbReference type="NCBI Taxonomy" id="117069"/>
    <lineage>
        <taxon>Eukaryota</taxon>
        <taxon>Fungi</taxon>
        <taxon>Dikarya</taxon>
        <taxon>Basidiomycota</taxon>
        <taxon>Agaricomycotina</taxon>
        <taxon>Agaricomycetes</taxon>
        <taxon>Agaricomycetidae</taxon>
        <taxon>Agaricales</taxon>
        <taxon>Tricholomatineae</taxon>
        <taxon>Lyophyllaceae</taxon>
        <taxon>Sphagnurus</taxon>
    </lineage>
</organism>
<protein>
    <submittedName>
        <fullName evidence="7">Uncharacterized protein</fullName>
    </submittedName>
</protein>
<feature type="transmembrane region" description="Helical" evidence="6">
    <location>
        <begin position="150"/>
        <end position="174"/>
    </location>
</feature>
<evidence type="ECO:0000256" key="6">
    <source>
        <dbReference type="SAM" id="Phobius"/>
    </source>
</evidence>
<feature type="region of interest" description="Disordered" evidence="5">
    <location>
        <begin position="1"/>
        <end position="22"/>
    </location>
</feature>
<feature type="compositionally biased region" description="Basic and acidic residues" evidence="5">
    <location>
        <begin position="1"/>
        <end position="11"/>
    </location>
</feature>
<dbReference type="AlphaFoldDB" id="A0A9P7GRI0"/>
<sequence>MTDVADNEKGYHSGTGSDEASHQIFERPTGLKGLYYHPLTQVHNVLSKTLLSTLANMSCLFNALNGLGGGGQVDNTTGANSNAALYATFAFSAFFAGSINNKLGSRATLLLGSTGYALYVGSFLCVGSIIQTVSPSFCDSAINIHPGAKAFVIAAGAILGVCAGLLWTAQGCLMMAYPTEGEKGKYIGVFWAIFNMGGVVGASVAFGQNYHSEVRNVLSLLERWN</sequence>
<comment type="subcellular location">
    <subcellularLocation>
        <location evidence="1">Membrane</location>
        <topology evidence="1">Multi-pass membrane protein</topology>
    </subcellularLocation>
</comment>
<dbReference type="PANTHER" id="PTHR23294">
    <property type="entry name" value="ET TRANSLATION PRODUCT-RELATED"/>
    <property type="match status" value="1"/>
</dbReference>
<name>A0A9P7GRI0_9AGAR</name>
<dbReference type="InterPro" id="IPR010291">
    <property type="entry name" value="Ion_channel_UNC-93"/>
</dbReference>
<dbReference type="Gene3D" id="1.20.1250.20">
    <property type="entry name" value="MFS general substrate transporter like domains"/>
    <property type="match status" value="1"/>
</dbReference>
<evidence type="ECO:0000256" key="4">
    <source>
        <dbReference type="ARBA" id="ARBA00023136"/>
    </source>
</evidence>
<evidence type="ECO:0000256" key="2">
    <source>
        <dbReference type="ARBA" id="ARBA00022692"/>
    </source>
</evidence>
<dbReference type="InterPro" id="IPR036259">
    <property type="entry name" value="MFS_trans_sf"/>
</dbReference>
<keyword evidence="3 6" id="KW-1133">Transmembrane helix</keyword>
<dbReference type="Pfam" id="PF05978">
    <property type="entry name" value="UNC-93"/>
    <property type="match status" value="1"/>
</dbReference>
<feature type="transmembrane region" description="Helical" evidence="6">
    <location>
        <begin position="107"/>
        <end position="130"/>
    </location>
</feature>
<dbReference type="GO" id="GO:0016020">
    <property type="term" value="C:membrane"/>
    <property type="evidence" value="ECO:0007669"/>
    <property type="project" value="UniProtKB-SubCell"/>
</dbReference>
<gene>
    <name evidence="7" type="ORF">H0H81_007223</name>
</gene>
<dbReference type="Proteomes" id="UP000717328">
    <property type="component" value="Unassembled WGS sequence"/>
</dbReference>
<dbReference type="OrthoDB" id="3256751at2759"/>
<evidence type="ECO:0000313" key="7">
    <source>
        <dbReference type="EMBL" id="KAG5651847.1"/>
    </source>
</evidence>
<dbReference type="SUPFAM" id="SSF103473">
    <property type="entry name" value="MFS general substrate transporter"/>
    <property type="match status" value="1"/>
</dbReference>
<proteinExistence type="predicted"/>
<dbReference type="PANTHER" id="PTHR23294:SF59">
    <property type="entry name" value="UNC93-LIKE PROTEIN C922.05C"/>
    <property type="match status" value="1"/>
</dbReference>
<reference evidence="7" key="1">
    <citation type="submission" date="2021-02" db="EMBL/GenBank/DDBJ databases">
        <authorList>
            <person name="Nieuwenhuis M."/>
            <person name="Van De Peppel L.J.J."/>
        </authorList>
    </citation>
    <scope>NUCLEOTIDE SEQUENCE</scope>
    <source>
        <strain evidence="7">D49</strain>
    </source>
</reference>